<feature type="domain" description="3CxxC-type" evidence="4">
    <location>
        <begin position="51"/>
        <end position="152"/>
    </location>
</feature>
<keyword evidence="2" id="KW-0863">Zinc-finger</keyword>
<evidence type="ECO:0000256" key="1">
    <source>
        <dbReference type="ARBA" id="ARBA00022723"/>
    </source>
</evidence>
<organism evidence="5 6">
    <name type="scientific">Blastomyces percursus</name>
    <dbReference type="NCBI Taxonomy" id="1658174"/>
    <lineage>
        <taxon>Eukaryota</taxon>
        <taxon>Fungi</taxon>
        <taxon>Dikarya</taxon>
        <taxon>Ascomycota</taxon>
        <taxon>Pezizomycotina</taxon>
        <taxon>Eurotiomycetes</taxon>
        <taxon>Eurotiomycetidae</taxon>
        <taxon>Onygenales</taxon>
        <taxon>Ajellomycetaceae</taxon>
        <taxon>Blastomyces</taxon>
    </lineage>
</organism>
<evidence type="ECO:0000256" key="2">
    <source>
        <dbReference type="ARBA" id="ARBA00022771"/>
    </source>
</evidence>
<reference evidence="5 6" key="1">
    <citation type="submission" date="2015-08" db="EMBL/GenBank/DDBJ databases">
        <title>Emmonsia species relationships and genome sequence.</title>
        <authorList>
            <person name="Cuomo C.A."/>
            <person name="Schwartz I.S."/>
            <person name="Kenyon C."/>
            <person name="De Hoog G.S."/>
            <person name="Govender N.P."/>
            <person name="Botha A."/>
            <person name="Moreno L."/>
            <person name="De Vries M."/>
            <person name="Munoz J.F."/>
            <person name="Stielow J.B."/>
        </authorList>
    </citation>
    <scope>NUCLEOTIDE SEQUENCE [LARGE SCALE GENOMIC DNA]</scope>
    <source>
        <strain evidence="5 6">EI222</strain>
    </source>
</reference>
<dbReference type="EMBL" id="LGTZ01001152">
    <property type="protein sequence ID" value="OJD22155.1"/>
    <property type="molecule type" value="Genomic_DNA"/>
</dbReference>
<dbReference type="Pfam" id="PF13695">
    <property type="entry name" value="Zn_ribbon_3CxxC"/>
    <property type="match status" value="1"/>
</dbReference>
<proteinExistence type="predicted"/>
<dbReference type="STRING" id="1658174.A0A1J9QPN8"/>
<dbReference type="Proteomes" id="UP000242791">
    <property type="component" value="Unassembled WGS sequence"/>
</dbReference>
<dbReference type="InterPro" id="IPR027377">
    <property type="entry name" value="ZAR1/RTP1-5-like_Znf-3CxxC"/>
</dbReference>
<dbReference type="OrthoDB" id="8121437at2759"/>
<comment type="caution">
    <text evidence="5">The sequence shown here is derived from an EMBL/GenBank/DDBJ whole genome shotgun (WGS) entry which is preliminary data.</text>
</comment>
<evidence type="ECO:0000313" key="5">
    <source>
        <dbReference type="EMBL" id="OJD22155.1"/>
    </source>
</evidence>
<keyword evidence="3" id="KW-0862">Zinc</keyword>
<keyword evidence="1" id="KW-0479">Metal-binding</keyword>
<evidence type="ECO:0000256" key="3">
    <source>
        <dbReference type="ARBA" id="ARBA00022833"/>
    </source>
</evidence>
<dbReference type="GO" id="GO:0008270">
    <property type="term" value="F:zinc ion binding"/>
    <property type="evidence" value="ECO:0007669"/>
    <property type="project" value="UniProtKB-KW"/>
</dbReference>
<protein>
    <recommendedName>
        <fullName evidence="4">3CxxC-type domain-containing protein</fullName>
    </recommendedName>
</protein>
<gene>
    <name evidence="5" type="ORF">ACJ73_06499</name>
</gene>
<evidence type="ECO:0000313" key="6">
    <source>
        <dbReference type="Proteomes" id="UP000242791"/>
    </source>
</evidence>
<dbReference type="SMART" id="SM01328">
    <property type="entry name" value="zf-3CxxC"/>
    <property type="match status" value="1"/>
</dbReference>
<keyword evidence="6" id="KW-1185">Reference proteome</keyword>
<evidence type="ECO:0000259" key="4">
    <source>
        <dbReference type="SMART" id="SM01328"/>
    </source>
</evidence>
<sequence>MAPKKSKRAKRWSMYPDLDADVSRLLADSGLSLHFHNVDNDENSTEAYDTAIMGRFHCRNSSCPSAGWSSKQIAITIRLYEYNSGTKYNARVYHQRCKNCNSLSRPVLDNSYAERVAYRLKKWHGIETEISVYFGGSKGPHNSRLCEGCKDGHCSQMERDGFVEAMRGLSIH</sequence>
<dbReference type="AlphaFoldDB" id="A0A1J9QPN8"/>
<dbReference type="VEuPathDB" id="FungiDB:ACJ73_06499"/>
<name>A0A1J9QPN8_9EURO</name>
<accession>A0A1J9QPN8</accession>